<name>A0A9Q3VR20_9ACTN</name>
<evidence type="ECO:0000313" key="2">
    <source>
        <dbReference type="Proteomes" id="UP001108029"/>
    </source>
</evidence>
<proteinExistence type="predicted"/>
<sequence>MAAVSDPLRTSATGRLMDEAARLRTVTATDRAVEVVWDAEGGREARGPTSRPLIPAVTAPVVAIPAAALPTPHPAKGR</sequence>
<keyword evidence="2" id="KW-1185">Reference proteome</keyword>
<dbReference type="RefSeq" id="WP_232649517.1">
    <property type="nucleotide sequence ID" value="NZ_JAJSBI010000007.1"/>
</dbReference>
<dbReference type="EMBL" id="JAJSBI010000007">
    <property type="protein sequence ID" value="MCD9875410.1"/>
    <property type="molecule type" value="Genomic_DNA"/>
</dbReference>
<organism evidence="1 2">
    <name type="scientific">Streptomyces guryensis</name>
    <dbReference type="NCBI Taxonomy" id="2886947"/>
    <lineage>
        <taxon>Bacteria</taxon>
        <taxon>Bacillati</taxon>
        <taxon>Actinomycetota</taxon>
        <taxon>Actinomycetes</taxon>
        <taxon>Kitasatosporales</taxon>
        <taxon>Streptomycetaceae</taxon>
        <taxon>Streptomyces</taxon>
    </lineage>
</organism>
<dbReference type="Proteomes" id="UP001108029">
    <property type="component" value="Unassembled WGS sequence"/>
</dbReference>
<gene>
    <name evidence="1" type="ORF">LJ657_17400</name>
</gene>
<dbReference type="AlphaFoldDB" id="A0A9Q3VR20"/>
<reference evidence="1" key="1">
    <citation type="submission" date="2021-12" db="EMBL/GenBank/DDBJ databases">
        <authorList>
            <person name="Lee J.-H."/>
            <person name="Kim S.-B."/>
        </authorList>
    </citation>
    <scope>NUCLEOTIDE SEQUENCE</scope>
    <source>
        <strain evidence="1">NR30</strain>
    </source>
</reference>
<accession>A0A9Q3VR20</accession>
<evidence type="ECO:0000313" key="1">
    <source>
        <dbReference type="EMBL" id="MCD9875410.1"/>
    </source>
</evidence>
<protein>
    <submittedName>
        <fullName evidence="1">Uncharacterized protein</fullName>
    </submittedName>
</protein>
<comment type="caution">
    <text evidence="1">The sequence shown here is derived from an EMBL/GenBank/DDBJ whole genome shotgun (WGS) entry which is preliminary data.</text>
</comment>